<dbReference type="AlphaFoldDB" id="A0A1I0F345"/>
<evidence type="ECO:0000313" key="3">
    <source>
        <dbReference type="Proteomes" id="UP000182121"/>
    </source>
</evidence>
<reference evidence="2 3" key="1">
    <citation type="submission" date="2016-10" db="EMBL/GenBank/DDBJ databases">
        <authorList>
            <person name="Varghese N."/>
            <person name="Submissions S."/>
        </authorList>
    </citation>
    <scope>NUCLEOTIDE SEQUENCE [LARGE SCALE GENOMIC DNA]</scope>
    <source>
        <strain evidence="2 3">NLAE-zl-C196</strain>
    </source>
</reference>
<proteinExistence type="predicted"/>
<feature type="domain" description="WYL" evidence="1">
    <location>
        <begin position="135"/>
        <end position="197"/>
    </location>
</feature>
<organism evidence="2 3">
    <name type="scientific">Enterocloster clostridioformis</name>
    <dbReference type="NCBI Taxonomy" id="1531"/>
    <lineage>
        <taxon>Bacteria</taxon>
        <taxon>Bacillati</taxon>
        <taxon>Bacillota</taxon>
        <taxon>Clostridia</taxon>
        <taxon>Lachnospirales</taxon>
        <taxon>Lachnospiraceae</taxon>
        <taxon>Enterocloster</taxon>
    </lineage>
</organism>
<dbReference type="EMBL" id="FOIO01000011">
    <property type="protein sequence ID" value="SET52076.1"/>
    <property type="molecule type" value="Genomic_DNA"/>
</dbReference>
<dbReference type="PROSITE" id="PS52050">
    <property type="entry name" value="WYL"/>
    <property type="match status" value="1"/>
</dbReference>
<evidence type="ECO:0000313" key="2">
    <source>
        <dbReference type="EMBL" id="SET52076.1"/>
    </source>
</evidence>
<comment type="caution">
    <text evidence="2">The sequence shown here is derived from an EMBL/GenBank/DDBJ whole genome shotgun (WGS) entry which is preliminary data.</text>
</comment>
<sequence>MLFWKLYSGLKISKVSFCFETDINTRTFDRDIEAIRNFLAENYLGQEVVFDRISNTYYMTGPTRKILTEVEYTAISIILLGSRALRQDEMNGLMKSLRELTEHGNRDMQDEMGQMLSEYDGSSHEYAILKMQWDLYQCIKRKMIIKIRYQSLWEEVEEKVIVPFSLCFENHSFRLEAADFEKEGMNKYYVDKIESFEIIRKLSLSECKQYLKNKE</sequence>
<dbReference type="InterPro" id="IPR026881">
    <property type="entry name" value="WYL_dom"/>
</dbReference>
<dbReference type="Proteomes" id="UP000182121">
    <property type="component" value="Unassembled WGS sequence"/>
</dbReference>
<name>A0A1I0F345_9FIRM</name>
<protein>
    <recommendedName>
        <fullName evidence="1">WYL domain-containing protein</fullName>
    </recommendedName>
</protein>
<accession>A0A1I0F345</accession>
<dbReference type="Pfam" id="PF13280">
    <property type="entry name" value="WYL"/>
    <property type="match status" value="1"/>
</dbReference>
<evidence type="ECO:0000259" key="1">
    <source>
        <dbReference type="Pfam" id="PF13280"/>
    </source>
</evidence>
<gene>
    <name evidence="2" type="ORF">SAMN05216521_101175</name>
</gene>